<dbReference type="InterPro" id="IPR011009">
    <property type="entry name" value="Kinase-like_dom_sf"/>
</dbReference>
<evidence type="ECO:0000259" key="1">
    <source>
        <dbReference type="PROSITE" id="PS50011"/>
    </source>
</evidence>
<evidence type="ECO:0000313" key="3">
    <source>
        <dbReference type="Proteomes" id="UP000077266"/>
    </source>
</evidence>
<dbReference type="PROSITE" id="PS50011">
    <property type="entry name" value="PROTEIN_KINASE_DOM"/>
    <property type="match status" value="1"/>
</dbReference>
<accession>A0A165R2J0</accession>
<keyword evidence="3" id="KW-1185">Reference proteome</keyword>
<dbReference type="GO" id="GO:0004672">
    <property type="term" value="F:protein kinase activity"/>
    <property type="evidence" value="ECO:0007669"/>
    <property type="project" value="InterPro"/>
</dbReference>
<dbReference type="Proteomes" id="UP000077266">
    <property type="component" value="Unassembled WGS sequence"/>
</dbReference>
<dbReference type="GO" id="GO:0005524">
    <property type="term" value="F:ATP binding"/>
    <property type="evidence" value="ECO:0007669"/>
    <property type="project" value="InterPro"/>
</dbReference>
<gene>
    <name evidence="2" type="ORF">EXIGLDRAFT_828280</name>
</gene>
<dbReference type="AlphaFoldDB" id="A0A165R2J0"/>
<organism evidence="2 3">
    <name type="scientific">Exidia glandulosa HHB12029</name>
    <dbReference type="NCBI Taxonomy" id="1314781"/>
    <lineage>
        <taxon>Eukaryota</taxon>
        <taxon>Fungi</taxon>
        <taxon>Dikarya</taxon>
        <taxon>Basidiomycota</taxon>
        <taxon>Agaricomycotina</taxon>
        <taxon>Agaricomycetes</taxon>
        <taxon>Auriculariales</taxon>
        <taxon>Exidiaceae</taxon>
        <taxon>Exidia</taxon>
    </lineage>
</organism>
<feature type="domain" description="Protein kinase" evidence="1">
    <location>
        <begin position="52"/>
        <end position="357"/>
    </location>
</feature>
<name>A0A165R2J0_EXIGL</name>
<dbReference type="Gene3D" id="1.10.510.10">
    <property type="entry name" value="Transferase(Phosphotransferase) domain 1"/>
    <property type="match status" value="1"/>
</dbReference>
<dbReference type="SUPFAM" id="SSF56112">
    <property type="entry name" value="Protein kinase-like (PK-like)"/>
    <property type="match status" value="1"/>
</dbReference>
<dbReference type="OrthoDB" id="3224178at2759"/>
<protein>
    <recommendedName>
        <fullName evidence="1">Protein kinase domain-containing protein</fullName>
    </recommendedName>
</protein>
<dbReference type="InterPro" id="IPR000719">
    <property type="entry name" value="Prot_kinase_dom"/>
</dbReference>
<dbReference type="InParanoid" id="A0A165R2J0"/>
<proteinExistence type="predicted"/>
<sequence>MQVPPHSFLDLYRACSAPDAHPRTIVWEQFASFFASNGLHIWNAIPGRLLAWAPPDSRPRAPDGFSYRSPTDVDRSYDFCQQTIVLCPARTIDGRDVVIRIVRIGDEGKHHEEALRRLATGNVASVIGNHTAPVLQWLSLNAITFAVFPYLSSSDPTCLYLYEDTRDLLGHLDQMLEALEFCHARLIAHRDVFQQNFLCNFYGGIGFDRSAVPPPVGELVRPFRSLFPFRIYLIDFEWAICFDPESDPATRVVRGLPLPPDKKSLGAEYTRPIAPEMTSGLPYDPFLTDVWQLGTYFQSVAEENIIPAAALRLFKRMAAVSPLARPTAREALVELREIKSSLTLDEMRTPVWIRDNA</sequence>
<evidence type="ECO:0000313" key="2">
    <source>
        <dbReference type="EMBL" id="KZW04408.1"/>
    </source>
</evidence>
<reference evidence="2 3" key="1">
    <citation type="journal article" date="2016" name="Mol. Biol. Evol.">
        <title>Comparative Genomics of Early-Diverging Mushroom-Forming Fungi Provides Insights into the Origins of Lignocellulose Decay Capabilities.</title>
        <authorList>
            <person name="Nagy L.G."/>
            <person name="Riley R."/>
            <person name="Tritt A."/>
            <person name="Adam C."/>
            <person name="Daum C."/>
            <person name="Floudas D."/>
            <person name="Sun H."/>
            <person name="Yadav J.S."/>
            <person name="Pangilinan J."/>
            <person name="Larsson K.H."/>
            <person name="Matsuura K."/>
            <person name="Barry K."/>
            <person name="Labutti K."/>
            <person name="Kuo R."/>
            <person name="Ohm R.A."/>
            <person name="Bhattacharya S.S."/>
            <person name="Shirouzu T."/>
            <person name="Yoshinaga Y."/>
            <person name="Martin F.M."/>
            <person name="Grigoriev I.V."/>
            <person name="Hibbett D.S."/>
        </authorList>
    </citation>
    <scope>NUCLEOTIDE SEQUENCE [LARGE SCALE GENOMIC DNA]</scope>
    <source>
        <strain evidence="2 3">HHB12029</strain>
    </source>
</reference>
<dbReference type="EMBL" id="KV425882">
    <property type="protein sequence ID" value="KZW04408.1"/>
    <property type="molecule type" value="Genomic_DNA"/>
</dbReference>